<dbReference type="Pfam" id="PF17900">
    <property type="entry name" value="Peptidase_M1_N"/>
    <property type="match status" value="1"/>
</dbReference>
<dbReference type="GO" id="GO:0070006">
    <property type="term" value="F:metalloaminopeptidase activity"/>
    <property type="evidence" value="ECO:0007669"/>
    <property type="project" value="TreeGrafter"/>
</dbReference>
<dbReference type="Pfam" id="PF11838">
    <property type="entry name" value="ERAP1_C"/>
    <property type="match status" value="1"/>
</dbReference>
<feature type="domain" description="ERAP1-like C-terminal" evidence="15">
    <location>
        <begin position="536"/>
        <end position="845"/>
    </location>
</feature>
<dbReference type="GO" id="GO:0005737">
    <property type="term" value="C:cytoplasm"/>
    <property type="evidence" value="ECO:0007669"/>
    <property type="project" value="TreeGrafter"/>
</dbReference>
<keyword evidence="6 17" id="KW-0031">Aminopeptidase</keyword>
<reference evidence="17 18" key="1">
    <citation type="submission" date="2019-06" db="EMBL/GenBank/DDBJ databases">
        <title>Sequencing the genomes of 1000 actinobacteria strains.</title>
        <authorList>
            <person name="Klenk H.-P."/>
        </authorList>
    </citation>
    <scope>NUCLEOTIDE SEQUENCE [LARGE SCALE GENOMIC DNA]</scope>
    <source>
        <strain evidence="17 18">DSM 12335</strain>
    </source>
</reference>
<dbReference type="PANTHER" id="PTHR11533">
    <property type="entry name" value="PROTEASE M1 ZINC METALLOPROTEASE"/>
    <property type="match status" value="1"/>
</dbReference>
<evidence type="ECO:0000259" key="16">
    <source>
        <dbReference type="Pfam" id="PF17900"/>
    </source>
</evidence>
<dbReference type="GO" id="GO:0008270">
    <property type="term" value="F:zinc ion binding"/>
    <property type="evidence" value="ECO:0007669"/>
    <property type="project" value="InterPro"/>
</dbReference>
<dbReference type="CDD" id="cd09602">
    <property type="entry name" value="M1_APN"/>
    <property type="match status" value="1"/>
</dbReference>
<feature type="domain" description="Aminopeptidase N-like N-terminal" evidence="16">
    <location>
        <begin position="94"/>
        <end position="199"/>
    </location>
</feature>
<dbReference type="InterPro" id="IPR045357">
    <property type="entry name" value="Aminopeptidase_N-like_N"/>
</dbReference>
<evidence type="ECO:0000256" key="9">
    <source>
        <dbReference type="ARBA" id="ARBA00022801"/>
    </source>
</evidence>
<organism evidence="17 18">
    <name type="scientific">Ornithinicoccus hortensis</name>
    <dbReference type="NCBI Taxonomy" id="82346"/>
    <lineage>
        <taxon>Bacteria</taxon>
        <taxon>Bacillati</taxon>
        <taxon>Actinomycetota</taxon>
        <taxon>Actinomycetes</taxon>
        <taxon>Micrococcales</taxon>
        <taxon>Intrasporangiaceae</taxon>
        <taxon>Ornithinicoccus</taxon>
    </lineage>
</organism>
<dbReference type="InterPro" id="IPR014782">
    <property type="entry name" value="Peptidase_M1_dom"/>
</dbReference>
<dbReference type="GO" id="GO:0016285">
    <property type="term" value="F:alanyl aminopeptidase activity"/>
    <property type="evidence" value="ECO:0007669"/>
    <property type="project" value="UniProtKB-EC"/>
</dbReference>
<evidence type="ECO:0000259" key="14">
    <source>
        <dbReference type="Pfam" id="PF01433"/>
    </source>
</evidence>
<sequence length="855" mass="93532">MPGTNLTRDEARQRSELISVDSYAVSLDLTTGPDTFASSTTVRFSATEAGVGADTFIDLIARSVESIEFNGQSLDPARVWADSRIRLPELQAENTLTVDATCVYMNTGEGLHRFVDPADGEVYLYTQFEVPDSRRVFTVFEQPDLKATFQFTVTAPAHWQMISNQPTPEPSAASDAANADQGAVARWTFEPTPRISSYITALVAGPYDVVRDSVQTRAGEVPLGVFCRKSLRQYLDAEDILDCTKRGFAFFEEEFDQPYPFAKYDQIFTPEYNMGAMENAGCVTIVEAYVFRGKVTDAIVERRALTILHELAHMWFGDLVTMQWWDDLWLNESFAEWASTTCQAEATGWTESWTTFATSEKAWAYRQDQLSSTHPIAADMVDLAAVEVNFDGITYAKGASVLKQLVAYVGREPFRDGLRAYFAKHAWGNTTLADLLTELEATSARDLQAWSQLWLETAGVNTLRPVLEVTDGTITAAAIEQTAPEEHHVLRPHRLAVGCYTLQGEKLVRTERLELDVDGASTPVPALVGTRMPDLLLVNDEDLAYAKVRLDEQSLATALSRPRALTESLPRALVLGAAWDMTRDGELPASAYVRLIAGVLPVETDSNLLKVQLQQVITAALTYTAPAHRQAVLADLTAALRSAAEGAAPGSDAQLQLVTSWASTASSPEDVTAIRDLLEGRTTLEGLTIDQDMRWTLLTSLATAGAAGEEEIEAEQERDFTATGREHAARARAARPTAEAKEQAYQEAFLSDGLPNSVLAATAAGFGRAHDPELIRPYVERFHADIAGVWDARTHAIAEALARGFYPAALADDQLLTAIQAWLDAHPDAPSGLRRTLAENRDGTARAVAAQRADA</sequence>
<name>A0A542YUD8_9MICO</name>
<dbReference type="NCBIfam" id="TIGR02412">
    <property type="entry name" value="pepN_strep_liv"/>
    <property type="match status" value="1"/>
</dbReference>
<dbReference type="GO" id="GO:0043171">
    <property type="term" value="P:peptide catabolic process"/>
    <property type="evidence" value="ECO:0007669"/>
    <property type="project" value="TreeGrafter"/>
</dbReference>
<dbReference type="FunFam" id="1.10.390.10:FF:000004">
    <property type="entry name" value="Aminopeptidase N"/>
    <property type="match status" value="1"/>
</dbReference>
<dbReference type="SUPFAM" id="SSF55486">
    <property type="entry name" value="Metalloproteases ('zincins'), catalytic domain"/>
    <property type="match status" value="1"/>
</dbReference>
<dbReference type="Proteomes" id="UP000319516">
    <property type="component" value="Unassembled WGS sequence"/>
</dbReference>
<dbReference type="OrthoDB" id="100605at2"/>
<dbReference type="EMBL" id="VFOP01000001">
    <property type="protein sequence ID" value="TQL51695.1"/>
    <property type="molecule type" value="Genomic_DNA"/>
</dbReference>
<dbReference type="InterPro" id="IPR027268">
    <property type="entry name" value="Peptidase_M4/M1_CTD_sf"/>
</dbReference>
<evidence type="ECO:0000256" key="1">
    <source>
        <dbReference type="ARBA" id="ARBA00000098"/>
    </source>
</evidence>
<keyword evidence="9" id="KW-0378">Hydrolase</keyword>
<evidence type="ECO:0000313" key="17">
    <source>
        <dbReference type="EMBL" id="TQL51695.1"/>
    </source>
</evidence>
<keyword evidence="18" id="KW-1185">Reference proteome</keyword>
<evidence type="ECO:0000256" key="5">
    <source>
        <dbReference type="ARBA" id="ARBA00015611"/>
    </source>
</evidence>
<evidence type="ECO:0000256" key="2">
    <source>
        <dbReference type="ARBA" id="ARBA00001947"/>
    </source>
</evidence>
<evidence type="ECO:0000256" key="3">
    <source>
        <dbReference type="ARBA" id="ARBA00010136"/>
    </source>
</evidence>
<keyword evidence="11" id="KW-0482">Metalloprotease</keyword>
<accession>A0A542YUD8</accession>
<dbReference type="PRINTS" id="PR00756">
    <property type="entry name" value="ALADIPTASE"/>
</dbReference>
<feature type="domain" description="Peptidase M1 membrane alanine aminopeptidase" evidence="14">
    <location>
        <begin position="241"/>
        <end position="452"/>
    </location>
</feature>
<keyword evidence="10" id="KW-0862">Zinc</keyword>
<dbReference type="RefSeq" id="WP_141785660.1">
    <property type="nucleotide sequence ID" value="NZ_BAAAIK010000001.1"/>
</dbReference>
<dbReference type="Gene3D" id="1.10.390.10">
    <property type="entry name" value="Neutral Protease Domain 2"/>
    <property type="match status" value="1"/>
</dbReference>
<evidence type="ECO:0000256" key="7">
    <source>
        <dbReference type="ARBA" id="ARBA00022670"/>
    </source>
</evidence>
<comment type="caution">
    <text evidence="17">The sequence shown here is derived from an EMBL/GenBank/DDBJ whole genome shotgun (WGS) entry which is preliminary data.</text>
</comment>
<dbReference type="GO" id="GO:0042277">
    <property type="term" value="F:peptide binding"/>
    <property type="evidence" value="ECO:0007669"/>
    <property type="project" value="TreeGrafter"/>
</dbReference>
<dbReference type="SUPFAM" id="SSF63737">
    <property type="entry name" value="Leukotriene A4 hydrolase N-terminal domain"/>
    <property type="match status" value="1"/>
</dbReference>
<dbReference type="GO" id="GO:0006508">
    <property type="term" value="P:proteolysis"/>
    <property type="evidence" value="ECO:0007669"/>
    <property type="project" value="UniProtKB-KW"/>
</dbReference>
<protein>
    <recommendedName>
        <fullName evidence="5">Aminopeptidase N</fullName>
        <ecNumber evidence="4">3.4.11.2</ecNumber>
    </recommendedName>
    <alternativeName>
        <fullName evidence="12">Alanine aminopeptidase</fullName>
    </alternativeName>
    <alternativeName>
        <fullName evidence="13">Lysyl aminopeptidase</fullName>
    </alternativeName>
</protein>
<keyword evidence="8" id="KW-0479">Metal-binding</keyword>
<dbReference type="GO" id="GO:0016020">
    <property type="term" value="C:membrane"/>
    <property type="evidence" value="ECO:0007669"/>
    <property type="project" value="TreeGrafter"/>
</dbReference>
<comment type="catalytic activity">
    <reaction evidence="1">
        <text>Release of an N-terminal amino acid, Xaa-|-Yaa- from a peptide, amide or arylamide. Xaa is preferably Ala, but may be most amino acids including Pro (slow action). When a terminal hydrophobic residue is followed by a prolyl residue, the two may be released as an intact Xaa-Pro dipeptide.</text>
        <dbReference type="EC" id="3.4.11.2"/>
    </reaction>
</comment>
<gene>
    <name evidence="17" type="ORF">FB467_2849</name>
</gene>
<dbReference type="PANTHER" id="PTHR11533:SF174">
    <property type="entry name" value="PUROMYCIN-SENSITIVE AMINOPEPTIDASE-RELATED"/>
    <property type="match status" value="1"/>
</dbReference>
<comment type="similarity">
    <text evidence="3">Belongs to the peptidase M1 family.</text>
</comment>
<evidence type="ECO:0000259" key="15">
    <source>
        <dbReference type="Pfam" id="PF11838"/>
    </source>
</evidence>
<dbReference type="InterPro" id="IPR050344">
    <property type="entry name" value="Peptidase_M1_aminopeptidases"/>
</dbReference>
<comment type="cofactor">
    <cofactor evidence="2">
        <name>Zn(2+)</name>
        <dbReference type="ChEBI" id="CHEBI:29105"/>
    </cofactor>
</comment>
<dbReference type="EC" id="3.4.11.2" evidence="4"/>
<evidence type="ECO:0000256" key="6">
    <source>
        <dbReference type="ARBA" id="ARBA00022438"/>
    </source>
</evidence>
<evidence type="ECO:0000256" key="11">
    <source>
        <dbReference type="ARBA" id="ARBA00023049"/>
    </source>
</evidence>
<dbReference type="GO" id="GO:0005615">
    <property type="term" value="C:extracellular space"/>
    <property type="evidence" value="ECO:0007669"/>
    <property type="project" value="TreeGrafter"/>
</dbReference>
<proteinExistence type="inferred from homology"/>
<dbReference type="InterPro" id="IPR024571">
    <property type="entry name" value="ERAP1-like_C_dom"/>
</dbReference>
<evidence type="ECO:0000256" key="8">
    <source>
        <dbReference type="ARBA" id="ARBA00022723"/>
    </source>
</evidence>
<dbReference type="AlphaFoldDB" id="A0A542YUD8"/>
<dbReference type="Pfam" id="PF01433">
    <property type="entry name" value="Peptidase_M1"/>
    <property type="match status" value="1"/>
</dbReference>
<dbReference type="InterPro" id="IPR001930">
    <property type="entry name" value="Peptidase_M1"/>
</dbReference>
<dbReference type="InterPro" id="IPR042097">
    <property type="entry name" value="Aminopeptidase_N-like_N_sf"/>
</dbReference>
<dbReference type="InterPro" id="IPR012778">
    <property type="entry name" value="Pept_M1_aminopeptidase"/>
</dbReference>
<evidence type="ECO:0000256" key="4">
    <source>
        <dbReference type="ARBA" id="ARBA00012564"/>
    </source>
</evidence>
<evidence type="ECO:0000256" key="10">
    <source>
        <dbReference type="ARBA" id="ARBA00022833"/>
    </source>
</evidence>
<evidence type="ECO:0000256" key="13">
    <source>
        <dbReference type="ARBA" id="ARBA00031533"/>
    </source>
</evidence>
<keyword evidence="7" id="KW-0645">Protease</keyword>
<evidence type="ECO:0000313" key="18">
    <source>
        <dbReference type="Proteomes" id="UP000319516"/>
    </source>
</evidence>
<dbReference type="Gene3D" id="2.60.40.1730">
    <property type="entry name" value="tricorn interacting facor f3 domain"/>
    <property type="match status" value="1"/>
</dbReference>
<evidence type="ECO:0000256" key="12">
    <source>
        <dbReference type="ARBA" id="ARBA00029811"/>
    </source>
</evidence>
<dbReference type="FunFam" id="2.60.40.1730:FF:000010">
    <property type="entry name" value="Putative aminopeptidase N"/>
    <property type="match status" value="1"/>
</dbReference>